<dbReference type="RefSeq" id="WP_380136617.1">
    <property type="nucleotide sequence ID" value="NZ_JBHLUI010000008.1"/>
</dbReference>
<dbReference type="NCBIfam" id="TIGR00254">
    <property type="entry name" value="GGDEF"/>
    <property type="match status" value="1"/>
</dbReference>
<dbReference type="SUPFAM" id="SSF55785">
    <property type="entry name" value="PYP-like sensor domain (PAS domain)"/>
    <property type="match status" value="1"/>
</dbReference>
<dbReference type="CDD" id="cd00130">
    <property type="entry name" value="PAS"/>
    <property type="match status" value="1"/>
</dbReference>
<dbReference type="InterPro" id="IPR000160">
    <property type="entry name" value="GGDEF_dom"/>
</dbReference>
<dbReference type="InterPro" id="IPR029787">
    <property type="entry name" value="Nucleotide_cyclase"/>
</dbReference>
<dbReference type="Gene3D" id="3.30.450.20">
    <property type="entry name" value="PAS domain"/>
    <property type="match status" value="1"/>
</dbReference>
<name>A0ABV5LX65_9ACTN</name>
<dbReference type="Pfam" id="PF00990">
    <property type="entry name" value="GGDEF"/>
    <property type="match status" value="1"/>
</dbReference>
<dbReference type="PANTHER" id="PTHR44757">
    <property type="entry name" value="DIGUANYLATE CYCLASE DGCP"/>
    <property type="match status" value="1"/>
</dbReference>
<dbReference type="SUPFAM" id="SSF55073">
    <property type="entry name" value="Nucleotide cyclase"/>
    <property type="match status" value="1"/>
</dbReference>
<gene>
    <name evidence="2" type="ORF">ACFFVI_17065</name>
</gene>
<feature type="domain" description="GGDEF" evidence="1">
    <location>
        <begin position="153"/>
        <end position="279"/>
    </location>
</feature>
<evidence type="ECO:0000313" key="2">
    <source>
        <dbReference type="EMBL" id="MFB9378676.1"/>
    </source>
</evidence>
<dbReference type="Gene3D" id="3.30.70.270">
    <property type="match status" value="1"/>
</dbReference>
<dbReference type="Proteomes" id="UP001589748">
    <property type="component" value="Unassembled WGS sequence"/>
</dbReference>
<keyword evidence="3" id="KW-1185">Reference proteome</keyword>
<dbReference type="InterPro" id="IPR043128">
    <property type="entry name" value="Rev_trsase/Diguanyl_cyclase"/>
</dbReference>
<dbReference type="EMBL" id="JBHMDM010000007">
    <property type="protein sequence ID" value="MFB9378676.1"/>
    <property type="molecule type" value="Genomic_DNA"/>
</dbReference>
<dbReference type="SMART" id="SM00091">
    <property type="entry name" value="PAS"/>
    <property type="match status" value="1"/>
</dbReference>
<dbReference type="NCBIfam" id="TIGR00229">
    <property type="entry name" value="sensory_box"/>
    <property type="match status" value="1"/>
</dbReference>
<proteinExistence type="predicted"/>
<organism evidence="2 3">
    <name type="scientific">Kineococcus gynurae</name>
    <dbReference type="NCBI Taxonomy" id="452979"/>
    <lineage>
        <taxon>Bacteria</taxon>
        <taxon>Bacillati</taxon>
        <taxon>Actinomycetota</taxon>
        <taxon>Actinomycetes</taxon>
        <taxon>Kineosporiales</taxon>
        <taxon>Kineosporiaceae</taxon>
        <taxon>Kineococcus</taxon>
    </lineage>
</organism>
<evidence type="ECO:0000313" key="3">
    <source>
        <dbReference type="Proteomes" id="UP001589748"/>
    </source>
</evidence>
<sequence length="279" mass="29914">MDQDEYRGLVENSPMAIFVVREGLVVWANPAAETLSGSAVGRAFVELLEEDDRDDAADVLDRAARGGGGVAEWRLRRPEGDADPLVLEVLLGVTEVDGIPSVSLACWDVSGHVERQRDLSYRATHDRLTGLPNRSLLEDRWRLLRSRSARGGRPPLVVFCDVDGLKQVNDTYGHAAGDAALVGVAQVLAATARAGDTVARFGGDEFVVLAENPGDSGAEALTARLAQALADVVVGVGEDRQVRVRSSIGSVVDDPALPPVQVLAQADARMYRRKRGEQD</sequence>
<dbReference type="InterPro" id="IPR052155">
    <property type="entry name" value="Biofilm_reg_signaling"/>
</dbReference>
<reference evidence="2 3" key="1">
    <citation type="submission" date="2024-09" db="EMBL/GenBank/DDBJ databases">
        <authorList>
            <person name="Sun Q."/>
            <person name="Mori K."/>
        </authorList>
    </citation>
    <scope>NUCLEOTIDE SEQUENCE [LARGE SCALE GENOMIC DNA]</scope>
    <source>
        <strain evidence="2 3">TISTR 1856</strain>
    </source>
</reference>
<comment type="caution">
    <text evidence="2">The sequence shown here is derived from an EMBL/GenBank/DDBJ whole genome shotgun (WGS) entry which is preliminary data.</text>
</comment>
<dbReference type="PROSITE" id="PS50887">
    <property type="entry name" value="GGDEF"/>
    <property type="match status" value="1"/>
</dbReference>
<accession>A0ABV5LX65</accession>
<dbReference type="SMART" id="SM00267">
    <property type="entry name" value="GGDEF"/>
    <property type="match status" value="1"/>
</dbReference>
<dbReference type="InterPro" id="IPR000014">
    <property type="entry name" value="PAS"/>
</dbReference>
<dbReference type="Pfam" id="PF13188">
    <property type="entry name" value="PAS_8"/>
    <property type="match status" value="1"/>
</dbReference>
<dbReference type="CDD" id="cd01949">
    <property type="entry name" value="GGDEF"/>
    <property type="match status" value="1"/>
</dbReference>
<dbReference type="PANTHER" id="PTHR44757:SF2">
    <property type="entry name" value="BIOFILM ARCHITECTURE MAINTENANCE PROTEIN MBAA"/>
    <property type="match status" value="1"/>
</dbReference>
<dbReference type="InterPro" id="IPR035965">
    <property type="entry name" value="PAS-like_dom_sf"/>
</dbReference>
<protein>
    <submittedName>
        <fullName evidence="2">GGDEF domain-containing protein</fullName>
    </submittedName>
</protein>
<evidence type="ECO:0000259" key="1">
    <source>
        <dbReference type="PROSITE" id="PS50887"/>
    </source>
</evidence>